<feature type="domain" description="DUF3048" evidence="2">
    <location>
        <begin position="287"/>
        <end position="392"/>
    </location>
</feature>
<feature type="domain" description="DUF3048" evidence="1">
    <location>
        <begin position="75"/>
        <end position="164"/>
    </location>
</feature>
<dbReference type="Pfam" id="PF11258">
    <property type="entry name" value="DUF3048"/>
    <property type="match status" value="1"/>
</dbReference>
<proteinExistence type="predicted"/>
<dbReference type="InterPro" id="IPR021416">
    <property type="entry name" value="DUF3048_N"/>
</dbReference>
<dbReference type="AlphaFoldDB" id="A0A1F7YW30"/>
<evidence type="ECO:0000259" key="1">
    <source>
        <dbReference type="Pfam" id="PF11258"/>
    </source>
</evidence>
<dbReference type="Gene3D" id="3.50.90.10">
    <property type="entry name" value="YerB-like"/>
    <property type="match status" value="1"/>
</dbReference>
<evidence type="ECO:0008006" key="5">
    <source>
        <dbReference type="Google" id="ProtNLM"/>
    </source>
</evidence>
<dbReference type="EMBL" id="MGGP01000024">
    <property type="protein sequence ID" value="OGM31552.1"/>
    <property type="molecule type" value="Genomic_DNA"/>
</dbReference>
<comment type="caution">
    <text evidence="3">The sequence shown here is derived from an EMBL/GenBank/DDBJ whole genome shotgun (WGS) entry which is preliminary data.</text>
</comment>
<protein>
    <recommendedName>
        <fullName evidence="5">DUF3048 domain-containing protein</fullName>
    </recommendedName>
</protein>
<dbReference type="Proteomes" id="UP000178870">
    <property type="component" value="Unassembled WGS sequence"/>
</dbReference>
<dbReference type="InterPro" id="IPR023158">
    <property type="entry name" value="YerB-like_sf"/>
</dbReference>
<evidence type="ECO:0000313" key="4">
    <source>
        <dbReference type="Proteomes" id="UP000178870"/>
    </source>
</evidence>
<sequence length="403" mass="44737">MKNLINSKKVTLIASFLGLYLLASGASWLFFSYTQGGATSTGLGSARSQIASLPKTEECPLNGGMFTTVERDIWQARRPMGVMIENHLDSRPQSGLSRADIIYEAVAEGGITRFLALFYCGAAAENVTIGPIRSARIYFINWISEYGEGPLYVHFGGANNICTNKEDPACLSNGTKRRGVVDPRVMAIEKLIDMGWRHSKGNALDGGANAGAPAIVRDQYRLSETPAAWEHSAVGSTDLLFDLGIERGFDGNWDSGFEPWSFTEDQPAVNSDIKSIKFGFWSDSGDYDIEWTYDERSNSYMRVNGGKPHTDWEFDKPQLSAKNVVIQFIEEDGPVDEEKHMYYETVGSGEMMLFQNGAAIEGTWEKESQYERTKFYDAEGQEVGFVKGVIWIEAVPEGNTIEY</sequence>
<gene>
    <name evidence="3" type="ORF">A2803_02340</name>
</gene>
<organism evidence="3 4">
    <name type="scientific">Candidatus Woesebacteria bacterium RIFCSPHIGHO2_01_FULL_44_21</name>
    <dbReference type="NCBI Taxonomy" id="1802503"/>
    <lineage>
        <taxon>Bacteria</taxon>
        <taxon>Candidatus Woeseibacteriota</taxon>
    </lineage>
</organism>
<dbReference type="Pfam" id="PF17479">
    <property type="entry name" value="DUF3048_C"/>
    <property type="match status" value="1"/>
</dbReference>
<reference evidence="3 4" key="1">
    <citation type="journal article" date="2016" name="Nat. Commun.">
        <title>Thousands of microbial genomes shed light on interconnected biogeochemical processes in an aquifer system.</title>
        <authorList>
            <person name="Anantharaman K."/>
            <person name="Brown C.T."/>
            <person name="Hug L.A."/>
            <person name="Sharon I."/>
            <person name="Castelle C.J."/>
            <person name="Probst A.J."/>
            <person name="Thomas B.C."/>
            <person name="Singh A."/>
            <person name="Wilkins M.J."/>
            <person name="Karaoz U."/>
            <person name="Brodie E.L."/>
            <person name="Williams K.H."/>
            <person name="Hubbard S.S."/>
            <person name="Banfield J.F."/>
        </authorList>
    </citation>
    <scope>NUCLEOTIDE SEQUENCE [LARGE SCALE GENOMIC DNA]</scope>
</reference>
<name>A0A1F7YW30_9BACT</name>
<evidence type="ECO:0000259" key="2">
    <source>
        <dbReference type="Pfam" id="PF17479"/>
    </source>
</evidence>
<evidence type="ECO:0000313" key="3">
    <source>
        <dbReference type="EMBL" id="OGM31552.1"/>
    </source>
</evidence>
<dbReference type="SUPFAM" id="SSF159774">
    <property type="entry name" value="YerB-like"/>
    <property type="match status" value="2"/>
</dbReference>
<accession>A0A1F7YW30</accession>
<dbReference type="InterPro" id="IPR035328">
    <property type="entry name" value="DUF3048_C"/>
</dbReference>